<evidence type="ECO:0000256" key="3">
    <source>
        <dbReference type="ARBA" id="ARBA00022842"/>
    </source>
</evidence>
<feature type="binding site" evidence="7">
    <location>
        <position position="198"/>
    </location>
    <ligand>
        <name>Mg(2+)</name>
        <dbReference type="ChEBI" id="CHEBI:18420"/>
    </ligand>
</feature>
<dbReference type="PATRIC" id="fig|797114.5.peg.3117"/>
<dbReference type="Proteomes" id="UP000011626">
    <property type="component" value="Unassembled WGS sequence"/>
</dbReference>
<protein>
    <recommendedName>
        <fullName evidence="5">GTPase HflX</fullName>
    </recommendedName>
    <alternativeName>
        <fullName evidence="5">GTP-binding protein HflX</fullName>
    </alternativeName>
</protein>
<feature type="region of interest" description="Disordered" evidence="9">
    <location>
        <begin position="211"/>
        <end position="231"/>
    </location>
</feature>
<evidence type="ECO:0000256" key="1">
    <source>
        <dbReference type="ARBA" id="ARBA00022723"/>
    </source>
</evidence>
<keyword evidence="2 5" id="KW-0547">Nucleotide-binding</keyword>
<dbReference type="EMBL" id="AOIU01000033">
    <property type="protein sequence ID" value="ELZ23658.1"/>
    <property type="molecule type" value="Genomic_DNA"/>
</dbReference>
<comment type="caution">
    <text evidence="11">The sequence shown here is derived from an EMBL/GenBank/DDBJ whole genome shotgun (WGS) entry which is preliminary data.</text>
</comment>
<dbReference type="InterPro" id="IPR016496">
    <property type="entry name" value="GTPase_HflX"/>
</dbReference>
<dbReference type="OrthoDB" id="10150at2157"/>
<dbReference type="GO" id="GO:0043022">
    <property type="term" value="F:ribosome binding"/>
    <property type="evidence" value="ECO:0007669"/>
    <property type="project" value="TreeGrafter"/>
</dbReference>
<reference evidence="11 12" key="1">
    <citation type="journal article" date="2014" name="PLoS Genet.">
        <title>Phylogenetically driven sequencing of extremely halophilic archaea reveals strategies for static and dynamic osmo-response.</title>
        <authorList>
            <person name="Becker E.A."/>
            <person name="Seitzer P.M."/>
            <person name="Tritt A."/>
            <person name="Larsen D."/>
            <person name="Krusor M."/>
            <person name="Yao A.I."/>
            <person name="Wu D."/>
            <person name="Madern D."/>
            <person name="Eisen J.A."/>
            <person name="Darling A.E."/>
            <person name="Facciotti M.T."/>
        </authorList>
    </citation>
    <scope>NUCLEOTIDE SEQUENCE [LARGE SCALE GENOMIC DNA]</scope>
    <source>
        <strain evidence="11 12">2-9-1</strain>
    </source>
</reference>
<feature type="coiled-coil region" evidence="8">
    <location>
        <begin position="108"/>
        <end position="135"/>
    </location>
</feature>
<dbReference type="PANTHER" id="PTHR10229">
    <property type="entry name" value="GTP-BINDING PROTEIN HFLX"/>
    <property type="match status" value="1"/>
</dbReference>
<dbReference type="GO" id="GO:0046872">
    <property type="term" value="F:metal ion binding"/>
    <property type="evidence" value="ECO:0007669"/>
    <property type="project" value="UniProtKB-KW"/>
</dbReference>
<comment type="cofactor">
    <cofactor evidence="7">
        <name>Mg(2+)</name>
        <dbReference type="ChEBI" id="CHEBI:18420"/>
    </cofactor>
</comment>
<evidence type="ECO:0000256" key="6">
    <source>
        <dbReference type="PIRSR" id="PIRSR006809-1"/>
    </source>
</evidence>
<feature type="domain" description="Hflx-type G" evidence="10">
    <location>
        <begin position="185"/>
        <end position="381"/>
    </location>
</feature>
<comment type="function">
    <text evidence="5">GTPase that associates with the 50S ribosomal subunit and may have a role during protein synthesis or ribosome biogenesis.</text>
</comment>
<evidence type="ECO:0000256" key="2">
    <source>
        <dbReference type="ARBA" id="ARBA00022741"/>
    </source>
</evidence>
<dbReference type="PIRSF" id="PIRSF006809">
    <property type="entry name" value="GTP-binding_hflX_prd"/>
    <property type="match status" value="1"/>
</dbReference>
<gene>
    <name evidence="5" type="primary">hflX</name>
    <name evidence="11" type="ORF">C475_15343</name>
</gene>
<dbReference type="Pfam" id="PF01926">
    <property type="entry name" value="MMR_HSR1"/>
    <property type="match status" value="1"/>
</dbReference>
<dbReference type="InterPro" id="IPR025121">
    <property type="entry name" value="GTPase_HflX_N"/>
</dbReference>
<dbReference type="eggNOG" id="arCOG00353">
    <property type="taxonomic scope" value="Archaea"/>
</dbReference>
<dbReference type="InterPro" id="IPR030394">
    <property type="entry name" value="G_HFLX_dom"/>
</dbReference>
<feature type="binding site" evidence="6">
    <location>
        <begin position="331"/>
        <end position="334"/>
    </location>
    <ligand>
        <name>GTP</name>
        <dbReference type="ChEBI" id="CHEBI:37565"/>
    </ligand>
</feature>
<evidence type="ECO:0000256" key="9">
    <source>
        <dbReference type="SAM" id="MobiDB-lite"/>
    </source>
</evidence>
<evidence type="ECO:0000313" key="12">
    <source>
        <dbReference type="Proteomes" id="UP000011626"/>
    </source>
</evidence>
<dbReference type="PROSITE" id="PS51705">
    <property type="entry name" value="G_HFLX"/>
    <property type="match status" value="1"/>
</dbReference>
<keyword evidence="5" id="KW-0963">Cytoplasm</keyword>
<dbReference type="SUPFAM" id="SSF52540">
    <property type="entry name" value="P-loop containing nucleoside triphosphate hydrolases"/>
    <property type="match status" value="1"/>
</dbReference>
<feature type="compositionally biased region" description="Gly residues" evidence="9">
    <location>
        <begin position="212"/>
        <end position="221"/>
    </location>
</feature>
<name>M0CM06_9EURY</name>
<keyword evidence="4 5" id="KW-0342">GTP-binding</keyword>
<dbReference type="InterPro" id="IPR042108">
    <property type="entry name" value="GTPase_HflX_N_sf"/>
</dbReference>
<dbReference type="GO" id="GO:0005737">
    <property type="term" value="C:cytoplasm"/>
    <property type="evidence" value="ECO:0007669"/>
    <property type="project" value="UniProtKB-SubCell"/>
</dbReference>
<keyword evidence="3 7" id="KW-0460">Magnesium</keyword>
<evidence type="ECO:0000313" key="11">
    <source>
        <dbReference type="EMBL" id="ELZ23658.1"/>
    </source>
</evidence>
<dbReference type="InterPro" id="IPR006073">
    <property type="entry name" value="GTP-bd"/>
</dbReference>
<feature type="binding site" evidence="6">
    <location>
        <begin position="359"/>
        <end position="361"/>
    </location>
    <ligand>
        <name>GTP</name>
        <dbReference type="ChEBI" id="CHEBI:37565"/>
    </ligand>
</feature>
<evidence type="ECO:0000256" key="7">
    <source>
        <dbReference type="PIRSR" id="PIRSR006809-2"/>
    </source>
</evidence>
<dbReference type="AlphaFoldDB" id="M0CM06"/>
<evidence type="ECO:0000259" key="10">
    <source>
        <dbReference type="PROSITE" id="PS51705"/>
    </source>
</evidence>
<proteinExistence type="inferred from homology"/>
<dbReference type="PANTHER" id="PTHR10229:SF8">
    <property type="entry name" value="GTPASE HFLX"/>
    <property type="match status" value="1"/>
</dbReference>
<feature type="compositionally biased region" description="Basic and acidic residues" evidence="9">
    <location>
        <begin position="222"/>
        <end position="231"/>
    </location>
</feature>
<keyword evidence="8" id="KW-0175">Coiled coil</keyword>
<organism evidence="11 12">
    <name type="scientific">Halosimplex carlsbadense 2-9-1</name>
    <dbReference type="NCBI Taxonomy" id="797114"/>
    <lineage>
        <taxon>Archaea</taxon>
        <taxon>Methanobacteriati</taxon>
        <taxon>Methanobacteriota</taxon>
        <taxon>Stenosarchaea group</taxon>
        <taxon>Halobacteria</taxon>
        <taxon>Halobacteriales</taxon>
        <taxon>Haloarculaceae</taxon>
        <taxon>Halosimplex</taxon>
    </lineage>
</organism>
<dbReference type="Gene3D" id="3.40.50.11060">
    <property type="entry name" value="GTPase HflX, N-terminal domain"/>
    <property type="match status" value="1"/>
</dbReference>
<evidence type="ECO:0000256" key="8">
    <source>
        <dbReference type="SAM" id="Coils"/>
    </source>
</evidence>
<feature type="binding site" evidence="7">
    <location>
        <position position="244"/>
    </location>
    <ligand>
        <name>Mg(2+)</name>
        <dbReference type="ChEBI" id="CHEBI:18420"/>
    </ligand>
</feature>
<dbReference type="Pfam" id="PF13167">
    <property type="entry name" value="GTP-bdg_N"/>
    <property type="match status" value="1"/>
</dbReference>
<dbReference type="GO" id="GO:0003924">
    <property type="term" value="F:GTPase activity"/>
    <property type="evidence" value="ECO:0007669"/>
    <property type="project" value="UniProtKB-UniRule"/>
</dbReference>
<comment type="subcellular location">
    <subcellularLocation>
        <location evidence="5">Cytoplasm</location>
    </subcellularLocation>
    <text evidence="5">May associate with membranes.</text>
</comment>
<accession>M0CM06</accession>
<dbReference type="NCBIfam" id="TIGR03156">
    <property type="entry name" value="GTP_HflX"/>
    <property type="match status" value="1"/>
</dbReference>
<dbReference type="RefSeq" id="WP_006884737.1">
    <property type="nucleotide sequence ID" value="NZ_AOIU01000033.1"/>
</dbReference>
<evidence type="ECO:0000256" key="5">
    <source>
        <dbReference type="HAMAP-Rule" id="MF_00900"/>
    </source>
</evidence>
<comment type="similarity">
    <text evidence="5">Belongs to the TRAFAC class OBG-HflX-like GTPase superfamily. HflX GTPase family.</text>
</comment>
<dbReference type="GO" id="GO:0005525">
    <property type="term" value="F:GTP binding"/>
    <property type="evidence" value="ECO:0007669"/>
    <property type="project" value="UniProtKB-UniRule"/>
</dbReference>
<feature type="binding site" evidence="6">
    <location>
        <begin position="191"/>
        <end position="198"/>
    </location>
    <ligand>
        <name>GTP</name>
        <dbReference type="ChEBI" id="CHEBI:37565"/>
    </ligand>
</feature>
<dbReference type="InterPro" id="IPR027417">
    <property type="entry name" value="P-loop_NTPase"/>
</dbReference>
<comment type="subunit">
    <text evidence="5">Monomer. Associates with the 50S ribosomal subunit.</text>
</comment>
<keyword evidence="1 7" id="KW-0479">Metal-binding</keyword>
<feature type="binding site" evidence="6">
    <location>
        <begin position="263"/>
        <end position="266"/>
    </location>
    <ligand>
        <name>GTP</name>
        <dbReference type="ChEBI" id="CHEBI:37565"/>
    </ligand>
</feature>
<sequence length="438" mass="47122">MRRRTGSTAVVAGRAADRPVDTDEIRALTEAAGYEVRGAVTQARAADPGTYFGRGKVADLSTRVAETDADLVAVDNELTPRQTAALRDALPEETAVFDRYRLVLAVFADRASARRAQLQTELARLRYDLPRLKERSDVQGLNRSVEKGTPLNGVKNRITDLERKLDDLPHPAEQHRAERREQGFDLVTLAGYTNAGKSTLLHRLADDLTLDGTGGSGGPGPHGRDAHPDAATETAAVRDRLFETLETTTRRATIDGRRVLCTDTVGFVADLPHGLVESFSETLSDAAAADAVVLVADASDSPPELREKVAVALDVLDGQGVDESAVVTALNKTDLLDDDALAERREAVADLAPDPVPVSVRAGTNFDRLRAAVTERLPTERAELRLPNCDEAMGLVSRAYDRAAVESVEYGAETVSLSVRGRPSVVEQLRADAHALGE</sequence>
<evidence type="ECO:0000256" key="4">
    <source>
        <dbReference type="ARBA" id="ARBA00023134"/>
    </source>
</evidence>
<keyword evidence="12" id="KW-1185">Reference proteome</keyword>
<dbReference type="HAMAP" id="MF_00900">
    <property type="entry name" value="GTPase_HflX"/>
    <property type="match status" value="1"/>
</dbReference>
<dbReference type="Gene3D" id="3.40.50.300">
    <property type="entry name" value="P-loop containing nucleotide triphosphate hydrolases"/>
    <property type="match status" value="1"/>
</dbReference>
<dbReference type="STRING" id="797114.C475_15343"/>